<sequence length="202" mass="22850">MAQVFPTKSNLMAQKRSLALASQGYDLMDRKRNILVREMMQLIDRAAVIQDEIATAYSSAYKALQRANITLGVVGEFAKTVPVETGLKLDYRSVMGVELPIVKMEESAPGLYYGLDSTNSQLDDVYLKFCEVKRLTVELAEVESSVYRLAVAIQKTQKRANALNNIMIPQFTATIKYITEVLEEKEREDFSRLKVIKKQRDG</sequence>
<dbReference type="GO" id="GO:0005524">
    <property type="term" value="F:ATP binding"/>
    <property type="evidence" value="ECO:0007669"/>
    <property type="project" value="UniProtKB-UniRule"/>
</dbReference>
<dbReference type="GO" id="GO:0046933">
    <property type="term" value="F:proton-transporting ATP synthase activity, rotational mechanism"/>
    <property type="evidence" value="ECO:0007669"/>
    <property type="project" value="UniProtKB-UniRule"/>
</dbReference>
<dbReference type="Gene3D" id="1.10.287.3240">
    <property type="match status" value="1"/>
</dbReference>
<protein>
    <recommendedName>
        <fullName evidence="4">V-type ATP synthase subunit D</fullName>
    </recommendedName>
    <alternativeName>
        <fullName evidence="4">V-ATPase subunit D</fullName>
    </alternativeName>
</protein>
<gene>
    <name evidence="4" type="primary">atpD</name>
    <name evidence="5" type="ORF">H9865_06005</name>
</gene>
<keyword evidence="3 4" id="KW-0406">Ion transport</keyword>
<keyword evidence="2 4" id="KW-0813">Transport</keyword>
<organism evidence="5 6">
    <name type="scientific">Candidatus Allofournierella pullicola</name>
    <dbReference type="NCBI Taxonomy" id="2838596"/>
    <lineage>
        <taxon>Bacteria</taxon>
        <taxon>Bacillati</taxon>
        <taxon>Bacillota</taxon>
        <taxon>Clostridia</taxon>
        <taxon>Eubacteriales</taxon>
        <taxon>Oscillospiraceae</taxon>
        <taxon>Allofournierella</taxon>
    </lineage>
</organism>
<evidence type="ECO:0000256" key="3">
    <source>
        <dbReference type="ARBA" id="ARBA00023065"/>
    </source>
</evidence>
<evidence type="ECO:0000313" key="6">
    <source>
        <dbReference type="Proteomes" id="UP000824193"/>
    </source>
</evidence>
<evidence type="ECO:0000313" key="5">
    <source>
        <dbReference type="EMBL" id="HIX05640.1"/>
    </source>
</evidence>
<keyword evidence="4" id="KW-0375">Hydrogen ion transport</keyword>
<proteinExistence type="inferred from homology"/>
<dbReference type="GO" id="GO:0046961">
    <property type="term" value="F:proton-transporting ATPase activity, rotational mechanism"/>
    <property type="evidence" value="ECO:0007669"/>
    <property type="project" value="InterPro"/>
</dbReference>
<comment type="similarity">
    <text evidence="1 4">Belongs to the V-ATPase D subunit family.</text>
</comment>
<evidence type="ECO:0000256" key="1">
    <source>
        <dbReference type="ARBA" id="ARBA00005850"/>
    </source>
</evidence>
<dbReference type="NCBIfam" id="TIGR00309">
    <property type="entry name" value="V_ATPase_subD"/>
    <property type="match status" value="1"/>
</dbReference>
<dbReference type="Pfam" id="PF01813">
    <property type="entry name" value="ATP-synt_D"/>
    <property type="match status" value="1"/>
</dbReference>
<dbReference type="Proteomes" id="UP000824193">
    <property type="component" value="Unassembled WGS sequence"/>
</dbReference>
<accession>A0A9D1V3X3</accession>
<reference evidence="5" key="2">
    <citation type="submission" date="2021-04" db="EMBL/GenBank/DDBJ databases">
        <authorList>
            <person name="Gilroy R."/>
        </authorList>
    </citation>
    <scope>NUCLEOTIDE SEQUENCE</scope>
    <source>
        <strain evidence="5">2239</strain>
    </source>
</reference>
<reference evidence="5" key="1">
    <citation type="journal article" date="2021" name="PeerJ">
        <title>Extensive microbial diversity within the chicken gut microbiome revealed by metagenomics and culture.</title>
        <authorList>
            <person name="Gilroy R."/>
            <person name="Ravi A."/>
            <person name="Getino M."/>
            <person name="Pursley I."/>
            <person name="Horton D.L."/>
            <person name="Alikhan N.F."/>
            <person name="Baker D."/>
            <person name="Gharbi K."/>
            <person name="Hall N."/>
            <person name="Watson M."/>
            <person name="Adriaenssens E.M."/>
            <person name="Foster-Nyarko E."/>
            <person name="Jarju S."/>
            <person name="Secka A."/>
            <person name="Antonio M."/>
            <person name="Oren A."/>
            <person name="Chaudhuri R.R."/>
            <person name="La Ragione R."/>
            <person name="Hildebrand F."/>
            <person name="Pallen M.J."/>
        </authorList>
    </citation>
    <scope>NUCLEOTIDE SEQUENCE</scope>
    <source>
        <strain evidence="5">2239</strain>
    </source>
</reference>
<dbReference type="PANTHER" id="PTHR11671">
    <property type="entry name" value="V-TYPE ATP SYNTHASE SUBUNIT D"/>
    <property type="match status" value="1"/>
</dbReference>
<dbReference type="GO" id="GO:0042777">
    <property type="term" value="P:proton motive force-driven plasma membrane ATP synthesis"/>
    <property type="evidence" value="ECO:0007669"/>
    <property type="project" value="UniProtKB-UniRule"/>
</dbReference>
<dbReference type="InterPro" id="IPR002699">
    <property type="entry name" value="V_ATPase_D"/>
</dbReference>
<keyword evidence="4" id="KW-0066">ATP synthesis</keyword>
<dbReference type="HAMAP" id="MF_00271">
    <property type="entry name" value="ATP_synth_D_arch"/>
    <property type="match status" value="1"/>
</dbReference>
<dbReference type="AlphaFoldDB" id="A0A9D1V3X3"/>
<name>A0A9D1V3X3_9FIRM</name>
<evidence type="ECO:0000256" key="2">
    <source>
        <dbReference type="ARBA" id="ARBA00022448"/>
    </source>
</evidence>
<comment type="function">
    <text evidence="4">Produces ATP from ADP in the presence of a proton gradient across the membrane.</text>
</comment>
<dbReference type="EMBL" id="DXFW01000018">
    <property type="protein sequence ID" value="HIX05640.1"/>
    <property type="molecule type" value="Genomic_DNA"/>
</dbReference>
<comment type="caution">
    <text evidence="5">The sequence shown here is derived from an EMBL/GenBank/DDBJ whole genome shotgun (WGS) entry which is preliminary data.</text>
</comment>
<evidence type="ECO:0000256" key="4">
    <source>
        <dbReference type="HAMAP-Rule" id="MF_00271"/>
    </source>
</evidence>